<sequence length="121" mass="13408">IWYATGSTKYTLTFMFIAGFLAWNLDDIPIIDLSTGLELIKNGGFETSTTYGYSHYYDSIYTFLFAGSKVSHSFESRGDPRAETLSQTVTMIAGHSYNIGFWLEDSVINDNSFIASIGPSA</sequence>
<accession>A0A816S5E9</accession>
<protein>
    <submittedName>
        <fullName evidence="1">Uncharacterized protein</fullName>
    </submittedName>
</protein>
<proteinExistence type="predicted"/>
<organism evidence="1 2">
    <name type="scientific">Rotaria magnacalcarata</name>
    <dbReference type="NCBI Taxonomy" id="392030"/>
    <lineage>
        <taxon>Eukaryota</taxon>
        <taxon>Metazoa</taxon>
        <taxon>Spiralia</taxon>
        <taxon>Gnathifera</taxon>
        <taxon>Rotifera</taxon>
        <taxon>Eurotatoria</taxon>
        <taxon>Bdelloidea</taxon>
        <taxon>Philodinida</taxon>
        <taxon>Philodinidae</taxon>
        <taxon>Rotaria</taxon>
    </lineage>
</organism>
<gene>
    <name evidence="1" type="ORF">MBJ925_LOCUS18633</name>
</gene>
<dbReference type="Gene3D" id="2.60.120.260">
    <property type="entry name" value="Galactose-binding domain-like"/>
    <property type="match status" value="1"/>
</dbReference>
<name>A0A816S5E9_9BILA</name>
<dbReference type="Proteomes" id="UP000663824">
    <property type="component" value="Unassembled WGS sequence"/>
</dbReference>
<evidence type="ECO:0000313" key="2">
    <source>
        <dbReference type="Proteomes" id="UP000663824"/>
    </source>
</evidence>
<dbReference type="EMBL" id="CAJNRE010009351">
    <property type="protein sequence ID" value="CAF2081029.1"/>
    <property type="molecule type" value="Genomic_DNA"/>
</dbReference>
<evidence type="ECO:0000313" key="1">
    <source>
        <dbReference type="EMBL" id="CAF2081029.1"/>
    </source>
</evidence>
<feature type="non-terminal residue" evidence="1">
    <location>
        <position position="1"/>
    </location>
</feature>
<dbReference type="AlphaFoldDB" id="A0A816S5E9"/>
<reference evidence="1" key="1">
    <citation type="submission" date="2021-02" db="EMBL/GenBank/DDBJ databases">
        <authorList>
            <person name="Nowell W R."/>
        </authorList>
    </citation>
    <scope>NUCLEOTIDE SEQUENCE</scope>
</reference>
<comment type="caution">
    <text evidence="1">The sequence shown here is derived from an EMBL/GenBank/DDBJ whole genome shotgun (WGS) entry which is preliminary data.</text>
</comment>